<sequence length="139" mass="15904">MDPSNIFGTTFEVSAPQQTSAQTERAREAFQQFGWHHVVDVLLEEAGTPNRPISTPHRLRHRITLFAERLGERMLIEEGEGFRVVIGYDARQFVEFRKEEGGKLVVESTYDSYKFITAFTPSEYANALFALTIDYLLAQ</sequence>
<proteinExistence type="predicted"/>
<dbReference type="Proteomes" id="UP000034846">
    <property type="component" value="Unassembled WGS sequence"/>
</dbReference>
<organism evidence="1 2">
    <name type="scientific">Candidatus Uhrbacteria bacterium GW2011_GWD2_52_7</name>
    <dbReference type="NCBI Taxonomy" id="1618989"/>
    <lineage>
        <taxon>Bacteria</taxon>
        <taxon>Candidatus Uhriibacteriota</taxon>
    </lineage>
</organism>
<protein>
    <submittedName>
        <fullName evidence="1">Uncharacterized protein</fullName>
    </submittedName>
</protein>
<reference evidence="1 2" key="1">
    <citation type="journal article" date="2015" name="Nature">
        <title>rRNA introns, odd ribosomes, and small enigmatic genomes across a large radiation of phyla.</title>
        <authorList>
            <person name="Brown C.T."/>
            <person name="Hug L.A."/>
            <person name="Thomas B.C."/>
            <person name="Sharon I."/>
            <person name="Castelle C.J."/>
            <person name="Singh A."/>
            <person name="Wilkins M.J."/>
            <person name="Williams K.H."/>
            <person name="Banfield J.F."/>
        </authorList>
    </citation>
    <scope>NUCLEOTIDE SEQUENCE [LARGE SCALE GENOMIC DNA]</scope>
</reference>
<evidence type="ECO:0000313" key="1">
    <source>
        <dbReference type="EMBL" id="KKW29879.1"/>
    </source>
</evidence>
<comment type="caution">
    <text evidence="1">The sequence shown here is derived from an EMBL/GenBank/DDBJ whole genome shotgun (WGS) entry which is preliminary data.</text>
</comment>
<name>A0A0G2ABV1_9BACT</name>
<accession>A0A0G2ABV1</accession>
<dbReference type="AlphaFoldDB" id="A0A0G2ABV1"/>
<gene>
    <name evidence="1" type="ORF">UY72_C0030G0002</name>
</gene>
<dbReference type="EMBL" id="LCRD01000030">
    <property type="protein sequence ID" value="KKW29879.1"/>
    <property type="molecule type" value="Genomic_DNA"/>
</dbReference>
<evidence type="ECO:0000313" key="2">
    <source>
        <dbReference type="Proteomes" id="UP000034846"/>
    </source>
</evidence>